<dbReference type="InterPro" id="IPR028082">
    <property type="entry name" value="Peripla_BP_I"/>
</dbReference>
<dbReference type="PATRIC" id="fig|66430.4.peg.1699"/>
<dbReference type="Proteomes" id="UP000035932">
    <property type="component" value="Unassembled WGS sequence"/>
</dbReference>
<protein>
    <recommendedName>
        <fullName evidence="4">Leucine-binding protein domain-containing protein</fullName>
    </recommendedName>
</protein>
<dbReference type="OrthoDB" id="3890735at2"/>
<dbReference type="EMBL" id="LFML01000163">
    <property type="protein sequence ID" value="KMO93445.1"/>
    <property type="molecule type" value="Genomic_DNA"/>
</dbReference>
<evidence type="ECO:0000313" key="2">
    <source>
        <dbReference type="EMBL" id="KMO93445.1"/>
    </source>
</evidence>
<evidence type="ECO:0000256" key="1">
    <source>
        <dbReference type="SAM" id="MobiDB-lite"/>
    </source>
</evidence>
<comment type="caution">
    <text evidence="2">The sequence shown here is derived from an EMBL/GenBank/DDBJ whole genome shotgun (WGS) entry which is preliminary data.</text>
</comment>
<dbReference type="Gene3D" id="3.40.50.2300">
    <property type="match status" value="2"/>
</dbReference>
<dbReference type="STRING" id="66430.ACS04_34725"/>
<proteinExistence type="predicted"/>
<feature type="region of interest" description="Disordered" evidence="1">
    <location>
        <begin position="843"/>
        <end position="862"/>
    </location>
</feature>
<dbReference type="SUPFAM" id="SSF53822">
    <property type="entry name" value="Periplasmic binding protein-like I"/>
    <property type="match status" value="1"/>
</dbReference>
<evidence type="ECO:0000313" key="3">
    <source>
        <dbReference type="Proteomes" id="UP000035932"/>
    </source>
</evidence>
<reference evidence="2 3" key="1">
    <citation type="submission" date="2015-06" db="EMBL/GenBank/DDBJ databases">
        <title>Recapitulation of the evolution of biosynthetic gene clusters reveals hidden chemical diversity on bacterial genomes.</title>
        <authorList>
            <person name="Cruz-Morales P."/>
            <person name="Martinez-Guerrero C."/>
            <person name="Morales-Escalante M.A."/>
            <person name="Yanez-Guerra L.A."/>
            <person name="Kopp J.F."/>
            <person name="Feldmann J."/>
            <person name="Ramos-Aboites H.E."/>
            <person name="Barona-Gomez F."/>
        </authorList>
    </citation>
    <scope>NUCLEOTIDE SEQUENCE [LARGE SCALE GENOMIC DNA]</scope>
    <source>
        <strain evidence="2 3">ATCC 31245</strain>
    </source>
</reference>
<name>A0A0J6XC02_9ACTN</name>
<dbReference type="AlphaFoldDB" id="A0A0J6XC02"/>
<accession>A0A0J6XC02</accession>
<keyword evidence="3" id="KW-1185">Reference proteome</keyword>
<dbReference type="CDD" id="cd06268">
    <property type="entry name" value="PBP1_ABC_transporter_LIVBP-like"/>
    <property type="match status" value="1"/>
</dbReference>
<gene>
    <name evidence="2" type="ORF">ACS04_34725</name>
</gene>
<evidence type="ECO:0008006" key="4">
    <source>
        <dbReference type="Google" id="ProtNLM"/>
    </source>
</evidence>
<organism evidence="2 3">
    <name type="scientific">Streptomyces roseus</name>
    <dbReference type="NCBI Taxonomy" id="66430"/>
    <lineage>
        <taxon>Bacteria</taxon>
        <taxon>Bacillati</taxon>
        <taxon>Actinomycetota</taxon>
        <taxon>Actinomycetes</taxon>
        <taxon>Kitasatosporales</taxon>
        <taxon>Streptomycetaceae</taxon>
        <taxon>Streptomyces</taxon>
    </lineage>
</organism>
<dbReference type="RefSeq" id="WP_048480835.1">
    <property type="nucleotide sequence ID" value="NZ_JBIRUD010000003.1"/>
</dbReference>
<sequence length="862" mass="93227">MLLKRDPAPPGTTQASTGRTVILGYRDRLCEEDLGRTVDLVPHALIEDGDAAARAAGPGGVTDQHVALLDAIVEQLEGTMPPGAGELKLPRFHTCRAALDVPVGAGSMATKRRRLRDELYLQLLLRRPFLGTLARLAGATGDNFLVNIWLSLFQLLVVGLPRRVYGLWLSRRRSLRWVGSRRPKGANFLRMALTITPSGIARGNHALVQRMLLMALLNDLSKAASPSRLWIHRPRRRWPFVLLLPEVGEEGTPVRQLLDTYADIVRTEPPAPLMVLGALQGEPPSYAQTVPADVRSVTGLADRVHSLYTRGSASAVYVVPLSASDDDGPADRWVETNPQVTVRASGRGDYARALAAPVVVCVLVTGGLYFVERDTGPSPSCHKVSSGEIVGVTDGRECHLGVPGRDNELLALEAVAAEQNRDAVTSGRPYRTVVFFAPLTAEPGDSTPVSIQSLRGTLAAQNQVNSREGDIVQIRLLIANAGKYFAYGSQNGQGPDVAREIIERKDRDRIAAVVGITQSRPSSFAAVGEISAASIPVIGNSVTGSRMVDERAPSYYFQVSPSNDRIAEVMAEFAAYSEQIGELTTSKDGRTAVVVYDPDDEFFSADLQRKFTEHYKGGKVVNVPYYENRNGQIVSEVARDICAEIRASGGYILYAGRSGEMPELFDALQASADCRKADGKPVAVFSESTAATYMQDPGDMLQKHSVLKPYYVMLNNSTGTVSPDSPYSEFTVRFRSVFKDGSVPEGNAAGAYDALRVASEVINSVYAQYKTPQNSSAPFQPTDVYARLSNPGVQNFSGASGLLSLDSRHKYPPNKAVYVLESHTDKSVTTWMACGLLPDQPPGLDNPATWGSRGKARPCPSA</sequence>